<dbReference type="STRING" id="430453.SAMN04487962_103271"/>
<evidence type="ECO:0000256" key="4">
    <source>
        <dbReference type="ARBA" id="ARBA00023235"/>
    </source>
</evidence>
<name>A0A1I0B7Y7_9GAMM</name>
<keyword evidence="10" id="KW-1185">Reference proteome</keyword>
<dbReference type="Proteomes" id="UP000198762">
    <property type="component" value="Unassembled WGS sequence"/>
</dbReference>
<evidence type="ECO:0000256" key="5">
    <source>
        <dbReference type="HAMAP-Rule" id="MF_01201"/>
    </source>
</evidence>
<dbReference type="InterPro" id="IPR029066">
    <property type="entry name" value="PLP-binding_barrel"/>
</dbReference>
<dbReference type="PRINTS" id="PR00992">
    <property type="entry name" value="ALARACEMASE"/>
</dbReference>
<dbReference type="InterPro" id="IPR001608">
    <property type="entry name" value="Ala_racemase_N"/>
</dbReference>
<dbReference type="AlphaFoldDB" id="A0A1I0B7Y7"/>
<accession>A0A1I0B7Y7</accession>
<feature type="binding site" evidence="5 7">
    <location>
        <position position="301"/>
    </location>
    <ligand>
        <name>substrate</name>
    </ligand>
</feature>
<dbReference type="GO" id="GO:0030170">
    <property type="term" value="F:pyridoxal phosphate binding"/>
    <property type="evidence" value="ECO:0007669"/>
    <property type="project" value="UniProtKB-UniRule"/>
</dbReference>
<dbReference type="InterPro" id="IPR009006">
    <property type="entry name" value="Ala_racemase/Decarboxylase_C"/>
</dbReference>
<dbReference type="InterPro" id="IPR011079">
    <property type="entry name" value="Ala_racemase_C"/>
</dbReference>
<evidence type="ECO:0000256" key="7">
    <source>
        <dbReference type="PIRSR" id="PIRSR600821-52"/>
    </source>
</evidence>
<dbReference type="CDD" id="cd06827">
    <property type="entry name" value="PLPDE_III_AR_proteobact"/>
    <property type="match status" value="1"/>
</dbReference>
<evidence type="ECO:0000313" key="10">
    <source>
        <dbReference type="Proteomes" id="UP000198762"/>
    </source>
</evidence>
<gene>
    <name evidence="9" type="ORF">SAMN04487962_103271</name>
</gene>
<comment type="cofactor">
    <cofactor evidence="2 5 6">
        <name>pyridoxal 5'-phosphate</name>
        <dbReference type="ChEBI" id="CHEBI:597326"/>
    </cofactor>
</comment>
<feature type="active site" description="Proton acceptor; specific for D-alanine" evidence="5">
    <location>
        <position position="35"/>
    </location>
</feature>
<dbReference type="UniPathway" id="UPA00042">
    <property type="reaction ID" value="UER00497"/>
</dbReference>
<comment type="catalytic activity">
    <reaction evidence="1 5">
        <text>L-alanine = D-alanine</text>
        <dbReference type="Rhea" id="RHEA:20249"/>
        <dbReference type="ChEBI" id="CHEBI:57416"/>
        <dbReference type="ChEBI" id="CHEBI:57972"/>
        <dbReference type="EC" id="5.1.1.1"/>
    </reaction>
</comment>
<comment type="pathway">
    <text evidence="5">Amino-acid biosynthesis; D-alanine biosynthesis; D-alanine from L-alanine: step 1/1.</text>
</comment>
<dbReference type="GO" id="GO:0008784">
    <property type="term" value="F:alanine racemase activity"/>
    <property type="evidence" value="ECO:0007669"/>
    <property type="project" value="UniProtKB-UniRule"/>
</dbReference>
<dbReference type="FunFam" id="3.20.20.10:FF:000002">
    <property type="entry name" value="Alanine racemase"/>
    <property type="match status" value="1"/>
</dbReference>
<comment type="function">
    <text evidence="5">Catalyzes the interconversion of L-alanine and D-alanine. May also act on other amino acids.</text>
</comment>
<feature type="binding site" evidence="5 7">
    <location>
        <position position="129"/>
    </location>
    <ligand>
        <name>substrate</name>
    </ligand>
</feature>
<dbReference type="SUPFAM" id="SSF51419">
    <property type="entry name" value="PLP-binding barrel"/>
    <property type="match status" value="1"/>
</dbReference>
<reference evidence="10" key="1">
    <citation type="submission" date="2016-10" db="EMBL/GenBank/DDBJ databases">
        <authorList>
            <person name="Varghese N."/>
            <person name="Submissions S."/>
        </authorList>
    </citation>
    <scope>NUCLEOTIDE SEQUENCE [LARGE SCALE GENOMIC DNA]</scope>
    <source>
        <strain evidence="10">CGMCC 1.6489</strain>
    </source>
</reference>
<dbReference type="Pfam" id="PF01168">
    <property type="entry name" value="Ala_racemase_N"/>
    <property type="match status" value="1"/>
</dbReference>
<proteinExistence type="inferred from homology"/>
<keyword evidence="3 5" id="KW-0663">Pyridoxal phosphate</keyword>
<dbReference type="SMART" id="SM01005">
    <property type="entry name" value="Ala_racemase_C"/>
    <property type="match status" value="1"/>
</dbReference>
<dbReference type="NCBIfam" id="TIGR00492">
    <property type="entry name" value="alr"/>
    <property type="match status" value="1"/>
</dbReference>
<dbReference type="GO" id="GO:0030632">
    <property type="term" value="P:D-alanine biosynthetic process"/>
    <property type="evidence" value="ECO:0007669"/>
    <property type="project" value="UniProtKB-UniRule"/>
</dbReference>
<dbReference type="Gene3D" id="2.40.37.10">
    <property type="entry name" value="Lyase, Ornithine Decarboxylase, Chain A, domain 1"/>
    <property type="match status" value="1"/>
</dbReference>
<evidence type="ECO:0000256" key="3">
    <source>
        <dbReference type="ARBA" id="ARBA00022898"/>
    </source>
</evidence>
<evidence type="ECO:0000256" key="1">
    <source>
        <dbReference type="ARBA" id="ARBA00000316"/>
    </source>
</evidence>
<dbReference type="Pfam" id="PF00842">
    <property type="entry name" value="Ala_racemase_C"/>
    <property type="match status" value="1"/>
</dbReference>
<dbReference type="OrthoDB" id="9813814at2"/>
<dbReference type="SUPFAM" id="SSF50621">
    <property type="entry name" value="Alanine racemase C-terminal domain-like"/>
    <property type="match status" value="1"/>
</dbReference>
<dbReference type="RefSeq" id="WP_091849317.1">
    <property type="nucleotide sequence ID" value="NZ_FOHZ01000003.1"/>
</dbReference>
<evidence type="ECO:0000313" key="9">
    <source>
        <dbReference type="EMBL" id="SET02913.1"/>
    </source>
</evidence>
<dbReference type="InterPro" id="IPR000821">
    <property type="entry name" value="Ala_racemase"/>
</dbReference>
<dbReference type="Gene3D" id="3.20.20.10">
    <property type="entry name" value="Alanine racemase"/>
    <property type="match status" value="1"/>
</dbReference>
<dbReference type="EMBL" id="FOHZ01000003">
    <property type="protein sequence ID" value="SET02913.1"/>
    <property type="molecule type" value="Genomic_DNA"/>
</dbReference>
<dbReference type="PROSITE" id="PS00395">
    <property type="entry name" value="ALANINE_RACEMASE"/>
    <property type="match status" value="1"/>
</dbReference>
<dbReference type="PANTHER" id="PTHR30511:SF0">
    <property type="entry name" value="ALANINE RACEMASE, CATABOLIC-RELATED"/>
    <property type="match status" value="1"/>
</dbReference>
<evidence type="ECO:0000256" key="6">
    <source>
        <dbReference type="PIRSR" id="PIRSR600821-50"/>
    </source>
</evidence>
<sequence>MSRPTVARIHLDNLRHNFRLARERAAPSRTIAVVKADGYGHGIGRVARALAAETDLYAVACLEEAIALREAGLTQPVLLLQGVHEARDLGVCEAQNFTVVVHDPQQLAWLESGKARPQIWLKVNTGMNRLGFAPGDLETTRDRLAQVGVAVTGAMTHFACADDEHSESTARQTEVFDQATAGLGAITRSVANSAAHFRSGQALFDRTRPGIMLYGGSPMLGCHGPALGLRAVMTLESRLIATRELAPGDAVGYGETWRACRPTRMGMVCIGYGDGYPRHAVNGTPMWIRGTRVPLIGRVSMDMLAVDLSDVPGAAVGDTVELWGENIPVDEVAVCAGTISYELLTGVTQRVPRIEAGNQ</sequence>
<evidence type="ECO:0000259" key="8">
    <source>
        <dbReference type="SMART" id="SM01005"/>
    </source>
</evidence>
<keyword evidence="4 5" id="KW-0413">Isomerase</keyword>
<feature type="active site" description="Proton acceptor; specific for L-alanine" evidence="5">
    <location>
        <position position="253"/>
    </location>
</feature>
<dbReference type="PANTHER" id="PTHR30511">
    <property type="entry name" value="ALANINE RACEMASE"/>
    <property type="match status" value="1"/>
</dbReference>
<organism evidence="9 10">
    <name type="scientific">Marinobacter segnicrescens</name>
    <dbReference type="NCBI Taxonomy" id="430453"/>
    <lineage>
        <taxon>Bacteria</taxon>
        <taxon>Pseudomonadati</taxon>
        <taxon>Pseudomonadota</taxon>
        <taxon>Gammaproteobacteria</taxon>
        <taxon>Pseudomonadales</taxon>
        <taxon>Marinobacteraceae</taxon>
        <taxon>Marinobacter</taxon>
    </lineage>
</organism>
<feature type="modified residue" description="N6-(pyridoxal phosphate)lysine" evidence="5 6">
    <location>
        <position position="35"/>
    </location>
</feature>
<feature type="domain" description="Alanine racemase C-terminal" evidence="8">
    <location>
        <begin position="232"/>
        <end position="356"/>
    </location>
</feature>
<evidence type="ECO:0000256" key="2">
    <source>
        <dbReference type="ARBA" id="ARBA00001933"/>
    </source>
</evidence>
<dbReference type="InterPro" id="IPR020622">
    <property type="entry name" value="Ala_racemase_pyridoxalP-BS"/>
</dbReference>
<dbReference type="EC" id="5.1.1.1" evidence="5"/>
<dbReference type="HAMAP" id="MF_01201">
    <property type="entry name" value="Ala_racemase"/>
    <property type="match status" value="1"/>
</dbReference>
<comment type="similarity">
    <text evidence="5">Belongs to the alanine racemase family.</text>
</comment>
<dbReference type="GO" id="GO:0005829">
    <property type="term" value="C:cytosol"/>
    <property type="evidence" value="ECO:0007669"/>
    <property type="project" value="TreeGrafter"/>
</dbReference>
<protein>
    <recommendedName>
        <fullName evidence="5">Alanine racemase</fullName>
        <ecNumber evidence="5">5.1.1.1</ecNumber>
    </recommendedName>
</protein>